<dbReference type="GO" id="GO:0009055">
    <property type="term" value="F:electron transfer activity"/>
    <property type="evidence" value="ECO:0007669"/>
    <property type="project" value="InterPro"/>
</dbReference>
<feature type="chain" id="PRO_5040815146" description="Cytochrome c" evidence="1">
    <location>
        <begin position="22"/>
        <end position="171"/>
    </location>
</feature>
<organism evidence="2 3">
    <name type="scientific">Methylocystis echinoides</name>
    <dbReference type="NCBI Taxonomy" id="29468"/>
    <lineage>
        <taxon>Bacteria</taxon>
        <taxon>Pseudomonadati</taxon>
        <taxon>Pseudomonadota</taxon>
        <taxon>Alphaproteobacteria</taxon>
        <taxon>Hyphomicrobiales</taxon>
        <taxon>Methylocystaceae</taxon>
        <taxon>Methylocystis</taxon>
    </lineage>
</organism>
<dbReference type="GO" id="GO:0005506">
    <property type="term" value="F:iron ion binding"/>
    <property type="evidence" value="ECO:0007669"/>
    <property type="project" value="InterPro"/>
</dbReference>
<dbReference type="RefSeq" id="WP_281799713.1">
    <property type="nucleotide sequence ID" value="NZ_BSEC01000001.1"/>
</dbReference>
<keyword evidence="3" id="KW-1185">Reference proteome</keyword>
<comment type="caution">
    <text evidence="2">The sequence shown here is derived from an EMBL/GenBank/DDBJ whole genome shotgun (WGS) entry which is preliminary data.</text>
</comment>
<evidence type="ECO:0000313" key="3">
    <source>
        <dbReference type="Proteomes" id="UP001144323"/>
    </source>
</evidence>
<dbReference type="EMBL" id="BSEC01000001">
    <property type="protein sequence ID" value="GLI91156.1"/>
    <property type="molecule type" value="Genomic_DNA"/>
</dbReference>
<dbReference type="AlphaFoldDB" id="A0A9W6GQQ6"/>
<proteinExistence type="predicted"/>
<dbReference type="Gene3D" id="1.20.120.10">
    <property type="entry name" value="Cytochrome c/b562"/>
    <property type="match status" value="1"/>
</dbReference>
<dbReference type="SUPFAM" id="SSF47175">
    <property type="entry name" value="Cytochromes"/>
    <property type="match status" value="1"/>
</dbReference>
<evidence type="ECO:0000256" key="1">
    <source>
        <dbReference type="SAM" id="SignalP"/>
    </source>
</evidence>
<dbReference type="InterPro" id="IPR002321">
    <property type="entry name" value="Cyt_c_II"/>
</dbReference>
<dbReference type="PROSITE" id="PS51009">
    <property type="entry name" value="CYTCII"/>
    <property type="match status" value="1"/>
</dbReference>
<dbReference type="GO" id="GO:0020037">
    <property type="term" value="F:heme binding"/>
    <property type="evidence" value="ECO:0007669"/>
    <property type="project" value="InterPro"/>
</dbReference>
<reference evidence="2" key="1">
    <citation type="journal article" date="2023" name="Int. J. Syst. Evol. Microbiol.">
        <title>Methylocystis iwaonis sp. nov., a type II methane-oxidizing bacterium from surface soil of a rice paddy field in Japan, and emended description of the genus Methylocystis (ex Whittenbury et al. 1970) Bowman et al. 1993.</title>
        <authorList>
            <person name="Kaise H."/>
            <person name="Sawadogo J.B."/>
            <person name="Alam M.S."/>
            <person name="Ueno C."/>
            <person name="Dianou D."/>
            <person name="Shinjo R."/>
            <person name="Asakawa S."/>
        </authorList>
    </citation>
    <scope>NUCLEOTIDE SEQUENCE</scope>
    <source>
        <strain evidence="2">LMG27198</strain>
    </source>
</reference>
<keyword evidence="1" id="KW-0732">Signal</keyword>
<gene>
    <name evidence="2" type="ORF">LMG27198_01480</name>
</gene>
<evidence type="ECO:0008006" key="4">
    <source>
        <dbReference type="Google" id="ProtNLM"/>
    </source>
</evidence>
<dbReference type="GO" id="GO:0022900">
    <property type="term" value="P:electron transport chain"/>
    <property type="evidence" value="ECO:0007669"/>
    <property type="project" value="InterPro"/>
</dbReference>
<name>A0A9W6GQQ6_9HYPH</name>
<dbReference type="Proteomes" id="UP001144323">
    <property type="component" value="Unassembled WGS sequence"/>
</dbReference>
<feature type="signal peptide" evidence="1">
    <location>
        <begin position="1"/>
        <end position="21"/>
    </location>
</feature>
<accession>A0A9W6GQQ6</accession>
<evidence type="ECO:0000313" key="2">
    <source>
        <dbReference type="EMBL" id="GLI91156.1"/>
    </source>
</evidence>
<protein>
    <recommendedName>
        <fullName evidence="4">Cytochrome c</fullName>
    </recommendedName>
</protein>
<dbReference type="InterPro" id="IPR010980">
    <property type="entry name" value="Cyt_c/b562"/>
</dbReference>
<sequence length="171" mass="17906">MRKISLGLAICGAALAGAAFAEEGHDHMQMMSKMHKDTRIEVDVPGPMKAMMLSNMRSHQQAVAEILAALGKGDGEAAAKIAETRLGMASPGSAACKPNATSGELGDMPKMMASHMPDEMRALGMTMHAQATTFAQEAAKVKQGGDLRPALAELGKVVQACNACHAAYRLD</sequence>